<dbReference type="AlphaFoldDB" id="A0A1S7RAF8"/>
<gene>
    <name evidence="1" type="ORF">AGR4C_Cc70033</name>
    <name evidence="2" type="ORF">AGR4C_Lc120149</name>
    <name evidence="3" type="ORF">AGR4C_Lc70037</name>
</gene>
<evidence type="ECO:0008006" key="5">
    <source>
        <dbReference type="Google" id="ProtNLM"/>
    </source>
</evidence>
<accession>A0A1S7RAF8</accession>
<reference evidence="2 4" key="1">
    <citation type="submission" date="2016-01" db="EMBL/GenBank/DDBJ databases">
        <authorList>
            <person name="Oliw E.H."/>
        </authorList>
    </citation>
    <scope>NUCLEOTIDE SEQUENCE [LARGE SCALE GENOMIC DNA]</scope>
    <source>
        <strain evidence="2 4">Kerr 14</strain>
    </source>
</reference>
<dbReference type="EMBL" id="FBWC01000029">
    <property type="protein sequence ID" value="CUX61180.1"/>
    <property type="molecule type" value="Genomic_DNA"/>
</dbReference>
<dbReference type="EMBL" id="FBWC01000022">
    <property type="protein sequence ID" value="CUX48974.1"/>
    <property type="molecule type" value="Genomic_DNA"/>
</dbReference>
<dbReference type="NCBIfam" id="NF033819">
    <property type="entry name" value="IS66_TnpB"/>
    <property type="match status" value="1"/>
</dbReference>
<sequence>MIALRSDLRILIASKPVDFRKGINGLAALVSTTLGANPYSGDVYIFRSKRNDRLKMVAWDGSGMVLLTKVLEDRHFTWPAVRDGAVHLSASEMALLLDGLDWTKVEQKPVRRPTKIA</sequence>
<protein>
    <recommendedName>
        <fullName evidence="5">Transposase</fullName>
    </recommendedName>
</protein>
<proteinExistence type="predicted"/>
<dbReference type="EMBL" id="FBWC01000016">
    <property type="protein sequence ID" value="CUX33701.1"/>
    <property type="molecule type" value="Genomic_DNA"/>
</dbReference>
<dbReference type="Pfam" id="PF05717">
    <property type="entry name" value="TnpB_IS66"/>
    <property type="match status" value="1"/>
</dbReference>
<dbReference type="InterPro" id="IPR008878">
    <property type="entry name" value="Transposase_IS66_Orf2"/>
</dbReference>
<evidence type="ECO:0000313" key="2">
    <source>
        <dbReference type="EMBL" id="CUX48974.1"/>
    </source>
</evidence>
<name>A0A1S7RAF8_AGRTU</name>
<dbReference type="RefSeq" id="WP_080866028.1">
    <property type="nucleotide sequence ID" value="NZ_LT009730.1"/>
</dbReference>
<dbReference type="PANTHER" id="PTHR36455">
    <property type="match status" value="1"/>
</dbReference>
<evidence type="ECO:0000313" key="3">
    <source>
        <dbReference type="EMBL" id="CUX61180.1"/>
    </source>
</evidence>
<evidence type="ECO:0000313" key="1">
    <source>
        <dbReference type="EMBL" id="CUX33701.1"/>
    </source>
</evidence>
<dbReference type="PANTHER" id="PTHR36455:SF1">
    <property type="entry name" value="BLR8292 PROTEIN"/>
    <property type="match status" value="1"/>
</dbReference>
<evidence type="ECO:0000313" key="4">
    <source>
        <dbReference type="Proteomes" id="UP000191897"/>
    </source>
</evidence>
<dbReference type="Proteomes" id="UP000191897">
    <property type="component" value="Unassembled WGS sequence"/>
</dbReference>
<organism evidence="2 4">
    <name type="scientific">Agrobacterium tumefaciens str. Kerr 14</name>
    <dbReference type="NCBI Taxonomy" id="1183424"/>
    <lineage>
        <taxon>Bacteria</taxon>
        <taxon>Pseudomonadati</taxon>
        <taxon>Pseudomonadota</taxon>
        <taxon>Alphaproteobacteria</taxon>
        <taxon>Hyphomicrobiales</taxon>
        <taxon>Rhizobiaceae</taxon>
        <taxon>Rhizobium/Agrobacterium group</taxon>
        <taxon>Agrobacterium</taxon>
        <taxon>Agrobacterium tumefaciens complex</taxon>
    </lineage>
</organism>